<dbReference type="Proteomes" id="UP001341840">
    <property type="component" value="Unassembled WGS sequence"/>
</dbReference>
<comment type="caution">
    <text evidence="1">The sequence shown here is derived from an EMBL/GenBank/DDBJ whole genome shotgun (WGS) entry which is preliminary data.</text>
</comment>
<evidence type="ECO:0000313" key="1">
    <source>
        <dbReference type="EMBL" id="MED6158661.1"/>
    </source>
</evidence>
<gene>
    <name evidence="1" type="ORF">PIB30_034810</name>
</gene>
<organism evidence="1 2">
    <name type="scientific">Stylosanthes scabra</name>
    <dbReference type="NCBI Taxonomy" id="79078"/>
    <lineage>
        <taxon>Eukaryota</taxon>
        <taxon>Viridiplantae</taxon>
        <taxon>Streptophyta</taxon>
        <taxon>Embryophyta</taxon>
        <taxon>Tracheophyta</taxon>
        <taxon>Spermatophyta</taxon>
        <taxon>Magnoliopsida</taxon>
        <taxon>eudicotyledons</taxon>
        <taxon>Gunneridae</taxon>
        <taxon>Pentapetalae</taxon>
        <taxon>rosids</taxon>
        <taxon>fabids</taxon>
        <taxon>Fabales</taxon>
        <taxon>Fabaceae</taxon>
        <taxon>Papilionoideae</taxon>
        <taxon>50 kb inversion clade</taxon>
        <taxon>dalbergioids sensu lato</taxon>
        <taxon>Dalbergieae</taxon>
        <taxon>Pterocarpus clade</taxon>
        <taxon>Stylosanthes</taxon>
    </lineage>
</organism>
<keyword evidence="2" id="KW-1185">Reference proteome</keyword>
<accession>A0ABU6UCC9</accession>
<proteinExistence type="predicted"/>
<sequence length="121" mass="13343">MATAAVIGLSGGKRLSSSSYHYSDVTDKLSFGTDFGSVHYHIVPTKSEIIAKKPSNYTPTYQYIKALQEHVHAEAADTSDPSWFQGFGSGEFEVESSKMGYSVEALLLLQKSMLEKQWNLS</sequence>
<name>A0ABU6UCC9_9FABA</name>
<reference evidence="1 2" key="1">
    <citation type="journal article" date="2023" name="Plants (Basel)">
        <title>Bridging the Gap: Combining Genomics and Transcriptomics Approaches to Understand Stylosanthes scabra, an Orphan Legume from the Brazilian Caatinga.</title>
        <authorList>
            <person name="Ferreira-Neto J.R.C."/>
            <person name="da Silva M.D."/>
            <person name="Binneck E."/>
            <person name="de Melo N.F."/>
            <person name="da Silva R.H."/>
            <person name="de Melo A.L.T.M."/>
            <person name="Pandolfi V."/>
            <person name="Bustamante F.O."/>
            <person name="Brasileiro-Vidal A.C."/>
            <person name="Benko-Iseppon A.M."/>
        </authorList>
    </citation>
    <scope>NUCLEOTIDE SEQUENCE [LARGE SCALE GENOMIC DNA]</scope>
    <source>
        <tissue evidence="1">Leaves</tissue>
    </source>
</reference>
<dbReference type="EMBL" id="JASCZI010120992">
    <property type="protein sequence ID" value="MED6158661.1"/>
    <property type="molecule type" value="Genomic_DNA"/>
</dbReference>
<evidence type="ECO:0000313" key="2">
    <source>
        <dbReference type="Proteomes" id="UP001341840"/>
    </source>
</evidence>
<protein>
    <submittedName>
        <fullName evidence="1">Uncharacterized protein</fullName>
    </submittedName>
</protein>